<organism evidence="6 7">
    <name type="scientific">Endocarpon pusillum</name>
    <dbReference type="NCBI Taxonomy" id="364733"/>
    <lineage>
        <taxon>Eukaryota</taxon>
        <taxon>Fungi</taxon>
        <taxon>Dikarya</taxon>
        <taxon>Ascomycota</taxon>
        <taxon>Pezizomycotina</taxon>
        <taxon>Eurotiomycetes</taxon>
        <taxon>Chaetothyriomycetidae</taxon>
        <taxon>Verrucariales</taxon>
        <taxon>Verrucariaceae</taxon>
        <taxon>Endocarpon</taxon>
    </lineage>
</organism>
<comment type="caution">
    <text evidence="6">The sequence shown here is derived from an EMBL/GenBank/DDBJ whole genome shotgun (WGS) entry which is preliminary data.</text>
</comment>
<feature type="compositionally biased region" description="Polar residues" evidence="5">
    <location>
        <begin position="205"/>
        <end position="216"/>
    </location>
</feature>
<evidence type="ECO:0000313" key="7">
    <source>
        <dbReference type="Proteomes" id="UP000606974"/>
    </source>
</evidence>
<dbReference type="Pfam" id="PF03937">
    <property type="entry name" value="Sdh5"/>
    <property type="match status" value="1"/>
</dbReference>
<comment type="function">
    <text evidence="4">Plays an essential role in the assembly of succinate dehydrogenase (SDH), an enzyme complex (also referred to as respiratory complex II) that is a component of both the tricarboxylic acid (TCA) cycle and the mitochondrial electron transport chain, and which couples the oxidation of succinate to fumarate with the reduction of ubiquinone (coenzyme Q) to ubiquinol. Required for flavinylation (covalent attachment of FAD) of the flavoprotein subunit of the SDH catalytic dimer.</text>
</comment>
<feature type="compositionally biased region" description="Polar residues" evidence="5">
    <location>
        <begin position="231"/>
        <end position="243"/>
    </location>
</feature>
<evidence type="ECO:0000256" key="1">
    <source>
        <dbReference type="ARBA" id="ARBA00004305"/>
    </source>
</evidence>
<dbReference type="GO" id="GO:0005759">
    <property type="term" value="C:mitochondrial matrix"/>
    <property type="evidence" value="ECO:0007669"/>
    <property type="project" value="UniProtKB-SubCell"/>
</dbReference>
<dbReference type="GO" id="GO:0006121">
    <property type="term" value="P:mitochondrial electron transport, succinate to ubiquinone"/>
    <property type="evidence" value="ECO:0007669"/>
    <property type="project" value="UniProtKB-UniRule"/>
</dbReference>
<comment type="subunit">
    <text evidence="4">Interacts with the flavoprotein subunit within the SDH catalytic dimer.</text>
</comment>
<keyword evidence="7" id="KW-1185">Reference proteome</keyword>
<proteinExistence type="inferred from homology"/>
<accession>A0A8H7AAZ1</accession>
<evidence type="ECO:0000313" key="6">
    <source>
        <dbReference type="EMBL" id="KAF7504422.1"/>
    </source>
</evidence>
<dbReference type="GO" id="GO:0006099">
    <property type="term" value="P:tricarboxylic acid cycle"/>
    <property type="evidence" value="ECO:0007669"/>
    <property type="project" value="TreeGrafter"/>
</dbReference>
<feature type="region of interest" description="Disordered" evidence="5">
    <location>
        <begin position="1"/>
        <end position="34"/>
    </location>
</feature>
<evidence type="ECO:0000256" key="2">
    <source>
        <dbReference type="ARBA" id="ARBA00023128"/>
    </source>
</evidence>
<keyword evidence="2 4" id="KW-0496">Mitochondrion</keyword>
<dbReference type="PANTHER" id="PTHR12469">
    <property type="entry name" value="PROTEIN EMI5 HOMOLOG, MITOCHONDRIAL"/>
    <property type="match status" value="1"/>
</dbReference>
<dbReference type="PANTHER" id="PTHR12469:SF2">
    <property type="entry name" value="SUCCINATE DEHYDROGENASE ASSEMBLY FACTOR 2, MITOCHONDRIAL"/>
    <property type="match status" value="1"/>
</dbReference>
<dbReference type="EMBL" id="JAACFV010000138">
    <property type="protein sequence ID" value="KAF7504422.1"/>
    <property type="molecule type" value="Genomic_DNA"/>
</dbReference>
<feature type="region of interest" description="Disordered" evidence="5">
    <location>
        <begin position="205"/>
        <end position="255"/>
    </location>
</feature>
<dbReference type="Gene3D" id="1.10.150.250">
    <property type="entry name" value="Flavinator of succinate dehydrogenase"/>
    <property type="match status" value="1"/>
</dbReference>
<dbReference type="HAMAP" id="MF_03057">
    <property type="entry name" value="SDHAF2"/>
    <property type="match status" value="1"/>
</dbReference>
<evidence type="ECO:0000256" key="4">
    <source>
        <dbReference type="HAMAP-Rule" id="MF_03057"/>
    </source>
</evidence>
<reference evidence="6" key="1">
    <citation type="submission" date="2020-02" db="EMBL/GenBank/DDBJ databases">
        <authorList>
            <person name="Palmer J.M."/>
        </authorList>
    </citation>
    <scope>NUCLEOTIDE SEQUENCE</scope>
    <source>
        <strain evidence="6">EPUS1.4</strain>
        <tissue evidence="6">Thallus</tissue>
    </source>
</reference>
<feature type="compositionally biased region" description="Low complexity" evidence="5">
    <location>
        <begin position="217"/>
        <end position="230"/>
    </location>
</feature>
<dbReference type="InterPro" id="IPR036714">
    <property type="entry name" value="SDH_sf"/>
</dbReference>
<evidence type="ECO:0000256" key="3">
    <source>
        <dbReference type="ARBA" id="ARBA00023186"/>
    </source>
</evidence>
<feature type="compositionally biased region" description="Basic and acidic residues" evidence="5">
    <location>
        <begin position="91"/>
        <end position="102"/>
    </location>
</feature>
<dbReference type="FunFam" id="1.10.150.250:FF:000002">
    <property type="entry name" value="Succinate dehydrogenase assembly factor 2, mitochondrial"/>
    <property type="match status" value="1"/>
</dbReference>
<dbReference type="Proteomes" id="UP000606974">
    <property type="component" value="Unassembled WGS sequence"/>
</dbReference>
<sequence>MQPLRVASRNLRVSASRPSPITSRFLSTSFPRSADHKDRIHSNVEGYRETQISKANNPHLTNTTSTISNDMPSVGADKPSPEFLSAVDPKFTPKDSVPENMERMTGGTQKGAPEDGANAELGVGEMKGAQFKVEPLRREGEDPATMRARLLYQSRKRGTLESDLLLSTFASSHLHTMTPSQLQQYDLFLDENDWDIYYWATQSPANTPTSQETAEGSVSSATNTSQTTTTEYQSPASPGQAQETDGWRQGAPRSGEWAQTVGAFKPAYRPVPQRWRNSEILSLLRKHVREKSAGGVLEDVSVGGVKVSGQGLGRMPDVQTFE</sequence>
<dbReference type="GO" id="GO:0034553">
    <property type="term" value="P:mitochondrial respiratory chain complex II assembly"/>
    <property type="evidence" value="ECO:0007669"/>
    <property type="project" value="TreeGrafter"/>
</dbReference>
<feature type="compositionally biased region" description="Polar residues" evidence="5">
    <location>
        <begin position="11"/>
        <end position="31"/>
    </location>
</feature>
<comment type="subcellular location">
    <subcellularLocation>
        <location evidence="1 4">Mitochondrion matrix</location>
    </subcellularLocation>
</comment>
<comment type="similarity">
    <text evidence="4">Belongs to the SDHAF2 family.</text>
</comment>
<name>A0A8H7AAZ1_9EURO</name>
<dbReference type="OrthoDB" id="284292at2759"/>
<dbReference type="InterPro" id="IPR005631">
    <property type="entry name" value="SDH"/>
</dbReference>
<protein>
    <recommendedName>
        <fullName evidence="4">Succinate dehydrogenase assembly factor 2, mitochondrial</fullName>
        <shortName evidence="4">SDH assembly factor 2</shortName>
        <shortName evidence="4">SDHAF2</shortName>
    </recommendedName>
</protein>
<dbReference type="InterPro" id="IPR028882">
    <property type="entry name" value="SDHAF2"/>
</dbReference>
<gene>
    <name evidence="6" type="ORF">GJ744_002226</name>
</gene>
<dbReference type="AlphaFoldDB" id="A0A8H7AAZ1"/>
<dbReference type="SUPFAM" id="SSF109910">
    <property type="entry name" value="YgfY-like"/>
    <property type="match status" value="1"/>
</dbReference>
<keyword evidence="3 4" id="KW-0143">Chaperone</keyword>
<evidence type="ECO:0000256" key="5">
    <source>
        <dbReference type="SAM" id="MobiDB-lite"/>
    </source>
</evidence>
<feature type="region of interest" description="Disordered" evidence="5">
    <location>
        <begin position="89"/>
        <end position="115"/>
    </location>
</feature>